<sequence length="339" mass="36340">MSFVDRIAHGTRCLVSAALLAMPLAAAPVFATSSAQAADDFPSRPVNLVVSYGAGGGTDRQARMMAGFLEKKLGSSVVVQNMPGAGGQVAITAMLRDEADGYTIVATNEPDISMTVALRNAPYAREDVEVLAVDIVDPRLLLVLKDAPYESFDDFIKAAKENPGELSVAVNSGAVQEQFAKWLFKALDVDINFVGYKSGGETTAALLGGHVTSLVGDDFARFDVRDQTKALMIGSATASPRWPEAEVMVDALKPYGVTPPTPDFLARHMVYMVPSALHENYPERFQKLQDAITSLATDPEYQKLIKDQGAGDLTKMAPGSEYRDAFQKSLEALKATTAN</sequence>
<evidence type="ECO:0000256" key="2">
    <source>
        <dbReference type="SAM" id="SignalP"/>
    </source>
</evidence>
<dbReference type="InterPro" id="IPR042100">
    <property type="entry name" value="Bug_dom1"/>
</dbReference>
<dbReference type="CDD" id="cd07012">
    <property type="entry name" value="PBP2_Bug_TTT"/>
    <property type="match status" value="1"/>
</dbReference>
<dbReference type="PANTHER" id="PTHR42928">
    <property type="entry name" value="TRICARBOXYLATE-BINDING PROTEIN"/>
    <property type="match status" value="1"/>
</dbReference>
<dbReference type="PANTHER" id="PTHR42928:SF5">
    <property type="entry name" value="BLR1237 PROTEIN"/>
    <property type="match status" value="1"/>
</dbReference>
<evidence type="ECO:0000313" key="3">
    <source>
        <dbReference type="EMBL" id="RAI30127.1"/>
    </source>
</evidence>
<dbReference type="Gene3D" id="3.40.190.150">
    <property type="entry name" value="Bordetella uptake gene, domain 1"/>
    <property type="match status" value="1"/>
</dbReference>
<dbReference type="PIRSF" id="PIRSF017082">
    <property type="entry name" value="YflP"/>
    <property type="match status" value="1"/>
</dbReference>
<reference evidence="3 4" key="1">
    <citation type="submission" date="2017-07" db="EMBL/GenBank/DDBJ databases">
        <title>Draft Genome Sequences of Select Purple Nonsulfur Bacteria.</title>
        <authorList>
            <person name="Lasarre B."/>
            <person name="Mckinlay J.B."/>
        </authorList>
    </citation>
    <scope>NUCLEOTIDE SEQUENCE [LARGE SCALE GENOMIC DNA]</scope>
    <source>
        <strain evidence="3 4">DSM 11290</strain>
    </source>
</reference>
<organism evidence="3 4">
    <name type="scientific">Rhodobium orientis</name>
    <dbReference type="NCBI Taxonomy" id="34017"/>
    <lineage>
        <taxon>Bacteria</taxon>
        <taxon>Pseudomonadati</taxon>
        <taxon>Pseudomonadota</taxon>
        <taxon>Alphaproteobacteria</taxon>
        <taxon>Hyphomicrobiales</taxon>
        <taxon>Rhodobiaceae</taxon>
        <taxon>Rhodobium</taxon>
    </lineage>
</organism>
<accession>A0A327JV61</accession>
<protein>
    <recommendedName>
        <fullName evidence="5">Tripartite tricarboxylate transporter substrate binding protein</fullName>
    </recommendedName>
</protein>
<evidence type="ECO:0000313" key="4">
    <source>
        <dbReference type="Proteomes" id="UP000249299"/>
    </source>
</evidence>
<name>A0A327JV61_9HYPH</name>
<dbReference type="RefSeq" id="WP_111432380.1">
    <property type="nucleotide sequence ID" value="NZ_JACIGG010000001.1"/>
</dbReference>
<dbReference type="EMBL" id="NPEV01000001">
    <property type="protein sequence ID" value="RAI30127.1"/>
    <property type="molecule type" value="Genomic_DNA"/>
</dbReference>
<dbReference type="Gene3D" id="3.40.190.10">
    <property type="entry name" value="Periplasmic binding protein-like II"/>
    <property type="match status" value="1"/>
</dbReference>
<comment type="similarity">
    <text evidence="1">Belongs to the UPF0065 (bug) family.</text>
</comment>
<gene>
    <name evidence="3" type="ORF">CH339_00935</name>
</gene>
<dbReference type="Proteomes" id="UP000249299">
    <property type="component" value="Unassembled WGS sequence"/>
</dbReference>
<dbReference type="InterPro" id="IPR005064">
    <property type="entry name" value="BUG"/>
</dbReference>
<evidence type="ECO:0000256" key="1">
    <source>
        <dbReference type="ARBA" id="ARBA00006987"/>
    </source>
</evidence>
<keyword evidence="4" id="KW-1185">Reference proteome</keyword>
<dbReference type="Pfam" id="PF03401">
    <property type="entry name" value="TctC"/>
    <property type="match status" value="1"/>
</dbReference>
<keyword evidence="2" id="KW-0732">Signal</keyword>
<feature type="chain" id="PRO_5016413034" description="Tripartite tricarboxylate transporter substrate binding protein" evidence="2">
    <location>
        <begin position="38"/>
        <end position="339"/>
    </location>
</feature>
<proteinExistence type="inferred from homology"/>
<dbReference type="OrthoDB" id="7374807at2"/>
<evidence type="ECO:0008006" key="5">
    <source>
        <dbReference type="Google" id="ProtNLM"/>
    </source>
</evidence>
<dbReference type="SUPFAM" id="SSF53850">
    <property type="entry name" value="Periplasmic binding protein-like II"/>
    <property type="match status" value="1"/>
</dbReference>
<dbReference type="AlphaFoldDB" id="A0A327JV61"/>
<comment type="caution">
    <text evidence="3">The sequence shown here is derived from an EMBL/GenBank/DDBJ whole genome shotgun (WGS) entry which is preliminary data.</text>
</comment>
<feature type="signal peptide" evidence="2">
    <location>
        <begin position="1"/>
        <end position="37"/>
    </location>
</feature>